<name>A0A2H3AVZ8_9AGAR</name>
<dbReference type="Proteomes" id="UP000218334">
    <property type="component" value="Unassembled WGS sequence"/>
</dbReference>
<dbReference type="EMBL" id="KZ293462">
    <property type="protein sequence ID" value="PBK62881.1"/>
    <property type="molecule type" value="Genomic_DNA"/>
</dbReference>
<gene>
    <name evidence="1" type="ORF">ARMSODRAFT_1024435</name>
</gene>
<evidence type="ECO:0000313" key="1">
    <source>
        <dbReference type="EMBL" id="PBK62881.1"/>
    </source>
</evidence>
<evidence type="ECO:0000313" key="2">
    <source>
        <dbReference type="Proteomes" id="UP000218334"/>
    </source>
</evidence>
<organism evidence="1 2">
    <name type="scientific">Armillaria solidipes</name>
    <dbReference type="NCBI Taxonomy" id="1076256"/>
    <lineage>
        <taxon>Eukaryota</taxon>
        <taxon>Fungi</taxon>
        <taxon>Dikarya</taxon>
        <taxon>Basidiomycota</taxon>
        <taxon>Agaricomycotina</taxon>
        <taxon>Agaricomycetes</taxon>
        <taxon>Agaricomycetidae</taxon>
        <taxon>Agaricales</taxon>
        <taxon>Marasmiineae</taxon>
        <taxon>Physalacriaceae</taxon>
        <taxon>Armillaria</taxon>
    </lineage>
</organism>
<reference evidence="2" key="1">
    <citation type="journal article" date="2017" name="Nat. Ecol. Evol.">
        <title>Genome expansion and lineage-specific genetic innovations in the forest pathogenic fungi Armillaria.</title>
        <authorList>
            <person name="Sipos G."/>
            <person name="Prasanna A.N."/>
            <person name="Walter M.C."/>
            <person name="O'Connor E."/>
            <person name="Balint B."/>
            <person name="Krizsan K."/>
            <person name="Kiss B."/>
            <person name="Hess J."/>
            <person name="Varga T."/>
            <person name="Slot J."/>
            <person name="Riley R."/>
            <person name="Boka B."/>
            <person name="Rigling D."/>
            <person name="Barry K."/>
            <person name="Lee J."/>
            <person name="Mihaltcheva S."/>
            <person name="LaButti K."/>
            <person name="Lipzen A."/>
            <person name="Waldron R."/>
            <person name="Moloney N.M."/>
            <person name="Sperisen C."/>
            <person name="Kredics L."/>
            <person name="Vagvoelgyi C."/>
            <person name="Patrignani A."/>
            <person name="Fitzpatrick D."/>
            <person name="Nagy I."/>
            <person name="Doyle S."/>
            <person name="Anderson J.B."/>
            <person name="Grigoriev I.V."/>
            <person name="Gueldener U."/>
            <person name="Muensterkoetter M."/>
            <person name="Nagy L.G."/>
        </authorList>
    </citation>
    <scope>NUCLEOTIDE SEQUENCE [LARGE SCALE GENOMIC DNA]</scope>
    <source>
        <strain evidence="2">28-4</strain>
    </source>
</reference>
<keyword evidence="2" id="KW-1185">Reference proteome</keyword>
<dbReference type="AlphaFoldDB" id="A0A2H3AVZ8"/>
<accession>A0A2H3AVZ8</accession>
<dbReference type="STRING" id="1076256.A0A2H3AVZ8"/>
<protein>
    <submittedName>
        <fullName evidence="1">Uncharacterized protein</fullName>
    </submittedName>
</protein>
<proteinExistence type="predicted"/>
<sequence>MSTLKETLRQSARLVEHASPYNTYLTLVKLEEEQPSTVETYGDWIDGETGYRVIELERLHASAHDIEVGLLKVIKFGRFGAHKDGSWFASKGAGVLPYIDGVEAYAYGFEQVLTDAEGQEVPRVVIQGQITREASPWILPFGQTNIYFSSNRVGSYDSRAYCTNDLAPQLHGRFGYVRSSSIPIFRLLPHFERYYHSGPRSWQITLGHSVLVNEDIGEVAGGFDKRISAQEDPTTWERGHEKDSIIEVSEGQTVDDEHPLQFFARAVPSDQHD</sequence>